<evidence type="ECO:0000259" key="5">
    <source>
        <dbReference type="Pfam" id="PF02776"/>
    </source>
</evidence>
<dbReference type="GO" id="GO:0000287">
    <property type="term" value="F:magnesium ion binding"/>
    <property type="evidence" value="ECO:0007669"/>
    <property type="project" value="InterPro"/>
</dbReference>
<dbReference type="GO" id="GO:0005948">
    <property type="term" value="C:acetolactate synthase complex"/>
    <property type="evidence" value="ECO:0007669"/>
    <property type="project" value="TreeGrafter"/>
</dbReference>
<dbReference type="InterPro" id="IPR012001">
    <property type="entry name" value="Thiamin_PyroP_enz_TPP-bd_dom"/>
</dbReference>
<keyword evidence="3" id="KW-0786">Thiamine pyrophosphate</keyword>
<dbReference type="SUPFAM" id="SSF52467">
    <property type="entry name" value="DHS-like NAD/FAD-binding domain"/>
    <property type="match status" value="1"/>
</dbReference>
<dbReference type="PANTHER" id="PTHR18968:SF166">
    <property type="entry name" value="2-HYDROXYACYL-COA LYASE 2"/>
    <property type="match status" value="1"/>
</dbReference>
<dbReference type="WBParaSite" id="Gr19_v10_g16208.t1">
    <property type="protein sequence ID" value="Gr19_v10_g16208.t1"/>
    <property type="gene ID" value="Gr19_v10_g16208"/>
</dbReference>
<dbReference type="SUPFAM" id="SSF52518">
    <property type="entry name" value="Thiamin diphosphate-binding fold (THDP-binding)"/>
    <property type="match status" value="1"/>
</dbReference>
<reference evidence="7" key="1">
    <citation type="submission" date="2022-11" db="UniProtKB">
        <authorList>
            <consortium name="WormBaseParasite"/>
        </authorList>
    </citation>
    <scope>IDENTIFICATION</scope>
</reference>
<evidence type="ECO:0000313" key="7">
    <source>
        <dbReference type="WBParaSite" id="Gr19_v10_g16208.t1"/>
    </source>
</evidence>
<dbReference type="PANTHER" id="PTHR18968">
    <property type="entry name" value="THIAMINE PYROPHOSPHATE ENZYMES"/>
    <property type="match status" value="1"/>
</dbReference>
<dbReference type="CDD" id="cd07035">
    <property type="entry name" value="TPP_PYR_POX_like"/>
    <property type="match status" value="1"/>
</dbReference>
<dbReference type="InterPro" id="IPR045229">
    <property type="entry name" value="TPP_enz"/>
</dbReference>
<dbReference type="InterPro" id="IPR029061">
    <property type="entry name" value="THDP-binding"/>
</dbReference>
<dbReference type="Pfam" id="PF00205">
    <property type="entry name" value="TPP_enzyme_M"/>
    <property type="match status" value="1"/>
</dbReference>
<dbReference type="FunFam" id="3.40.50.970:FF:000007">
    <property type="entry name" value="Acetolactate synthase"/>
    <property type="match status" value="1"/>
</dbReference>
<dbReference type="GO" id="GO:0050660">
    <property type="term" value="F:flavin adenine dinucleotide binding"/>
    <property type="evidence" value="ECO:0007669"/>
    <property type="project" value="TreeGrafter"/>
</dbReference>
<comment type="cofactor">
    <cofactor evidence="1">
        <name>thiamine diphosphate</name>
        <dbReference type="ChEBI" id="CHEBI:58937"/>
    </cofactor>
</comment>
<dbReference type="GO" id="GO:0009097">
    <property type="term" value="P:isoleucine biosynthetic process"/>
    <property type="evidence" value="ECO:0007669"/>
    <property type="project" value="TreeGrafter"/>
</dbReference>
<dbReference type="Gene3D" id="3.40.50.970">
    <property type="match status" value="1"/>
</dbReference>
<dbReference type="Gene3D" id="3.40.50.1220">
    <property type="entry name" value="TPP-binding domain"/>
    <property type="match status" value="1"/>
</dbReference>
<evidence type="ECO:0000256" key="3">
    <source>
        <dbReference type="ARBA" id="ARBA00023052"/>
    </source>
</evidence>
<accession>A0A914HDT2</accession>
<feature type="domain" description="Thiamine pyrophosphate enzyme N-terminal TPP-binding" evidence="5">
    <location>
        <begin position="36"/>
        <end position="150"/>
    </location>
</feature>
<feature type="domain" description="Thiamine pyrophosphate enzyme central" evidence="4">
    <location>
        <begin position="256"/>
        <end position="388"/>
    </location>
</feature>
<name>A0A914HDT2_GLORO</name>
<proteinExistence type="inferred from homology"/>
<evidence type="ECO:0000259" key="4">
    <source>
        <dbReference type="Pfam" id="PF00205"/>
    </source>
</evidence>
<dbReference type="GO" id="GO:0009099">
    <property type="term" value="P:L-valine biosynthetic process"/>
    <property type="evidence" value="ECO:0007669"/>
    <property type="project" value="TreeGrafter"/>
</dbReference>
<comment type="similarity">
    <text evidence="2">Belongs to the TPP enzyme family.</text>
</comment>
<evidence type="ECO:0000313" key="6">
    <source>
        <dbReference type="Proteomes" id="UP000887572"/>
    </source>
</evidence>
<organism evidence="6 7">
    <name type="scientific">Globodera rostochiensis</name>
    <name type="common">Golden nematode worm</name>
    <name type="synonym">Heterodera rostochiensis</name>
    <dbReference type="NCBI Taxonomy" id="31243"/>
    <lineage>
        <taxon>Eukaryota</taxon>
        <taxon>Metazoa</taxon>
        <taxon>Ecdysozoa</taxon>
        <taxon>Nematoda</taxon>
        <taxon>Chromadorea</taxon>
        <taxon>Rhabditida</taxon>
        <taxon>Tylenchina</taxon>
        <taxon>Tylenchomorpha</taxon>
        <taxon>Tylenchoidea</taxon>
        <taxon>Heteroderidae</taxon>
        <taxon>Heteroderinae</taxon>
        <taxon>Globodera</taxon>
    </lineage>
</organism>
<sequence>MRLMNLNVLRKIRDGLKSGKPLITALFRVDTDSQRHGGELVAEVLKAHSVREIFTLCGGHISPILVACEQLGIRVLDTRHEATAVFAADAAARLRQDIGVAAVTAGPGITNTVTALKNAQMAESPVLLLGGASPSLLKGRGALQDIDQQTLLRSLCKFTARVTSVRNIVPIIRKAIAIAKSDTPGPVFVELPIDVLYPFKTVEREAGLSKEPKGVVKKMLDSFVRLHVASTFSDAWQPQPLLPLPVHIPRPSSAQIERMAELVRLAKRPLLLIGSQAMAPPVKASELAQTIEALCIPVYLGGMSRGLLGINSAIQMRQERREALREADLVILAGAVCDFRLGYGRVLSPNCKVITINRSKEQMLKNHGVFWRSVLAVQADVASTLVQLHQRLGLRSDTSSDAWLGALRLRDAEKEARNASKAAGQTADGRLNPLRLLNILNTLLPPNTILVHVLI</sequence>
<dbReference type="InterPro" id="IPR012000">
    <property type="entry name" value="Thiamin_PyroP_enz_cen_dom"/>
</dbReference>
<dbReference type="InterPro" id="IPR029035">
    <property type="entry name" value="DHS-like_NAD/FAD-binding_dom"/>
</dbReference>
<dbReference type="Pfam" id="PF02776">
    <property type="entry name" value="TPP_enzyme_N"/>
    <property type="match status" value="1"/>
</dbReference>
<dbReference type="GO" id="GO:0030976">
    <property type="term" value="F:thiamine pyrophosphate binding"/>
    <property type="evidence" value="ECO:0007669"/>
    <property type="project" value="InterPro"/>
</dbReference>
<evidence type="ECO:0000256" key="2">
    <source>
        <dbReference type="ARBA" id="ARBA00007812"/>
    </source>
</evidence>
<dbReference type="GO" id="GO:0003984">
    <property type="term" value="F:acetolactate synthase activity"/>
    <property type="evidence" value="ECO:0007669"/>
    <property type="project" value="TreeGrafter"/>
</dbReference>
<dbReference type="Proteomes" id="UP000887572">
    <property type="component" value="Unplaced"/>
</dbReference>
<dbReference type="AlphaFoldDB" id="A0A914HDT2"/>
<keyword evidence="6" id="KW-1185">Reference proteome</keyword>
<evidence type="ECO:0000256" key="1">
    <source>
        <dbReference type="ARBA" id="ARBA00001964"/>
    </source>
</evidence>
<protein>
    <submittedName>
        <fullName evidence="7">Acetolactate synthase</fullName>
    </submittedName>
</protein>